<proteinExistence type="predicted"/>
<reference evidence="2 3" key="1">
    <citation type="submission" date="2016-07" db="EMBL/GenBank/DDBJ databases">
        <title>Pervasive Adenine N6-methylation of Active Genes in Fungi.</title>
        <authorList>
            <consortium name="DOE Joint Genome Institute"/>
            <person name="Mondo S.J."/>
            <person name="Dannebaum R.O."/>
            <person name="Kuo R.C."/>
            <person name="Labutti K."/>
            <person name="Haridas S."/>
            <person name="Kuo A."/>
            <person name="Salamov A."/>
            <person name="Ahrendt S.R."/>
            <person name="Lipzen A."/>
            <person name="Sullivan W."/>
            <person name="Andreopoulos W.B."/>
            <person name="Clum A."/>
            <person name="Lindquist E."/>
            <person name="Daum C."/>
            <person name="Ramamoorthy G.K."/>
            <person name="Gryganskyi A."/>
            <person name="Culley D."/>
            <person name="Magnuson J.K."/>
            <person name="James T.Y."/>
            <person name="O'Malley M.A."/>
            <person name="Stajich J.E."/>
            <person name="Spatafora J.W."/>
            <person name="Visel A."/>
            <person name="Grigoriev I.V."/>
        </authorList>
    </citation>
    <scope>NUCLEOTIDE SEQUENCE [LARGE SCALE GENOMIC DNA]</scope>
    <source>
        <strain evidence="2 3">JEL800</strain>
    </source>
</reference>
<dbReference type="Proteomes" id="UP000193642">
    <property type="component" value="Unassembled WGS sequence"/>
</dbReference>
<sequence length="89" mass="10161">MIRVNSRSLSYFSRNSRNLYNINGFRGNSSTATVQSHPVEEEAVEIKLEWKECNATESEADVKADQIPPKSIPEMQKESLVGMRHYDSK</sequence>
<keyword evidence="3" id="KW-1185">Reference proteome</keyword>
<evidence type="ECO:0000313" key="2">
    <source>
        <dbReference type="EMBL" id="ORY45655.1"/>
    </source>
</evidence>
<evidence type="ECO:0000256" key="1">
    <source>
        <dbReference type="SAM" id="MobiDB-lite"/>
    </source>
</evidence>
<dbReference type="OrthoDB" id="529205at2759"/>
<protein>
    <submittedName>
        <fullName evidence="2">Uncharacterized protein</fullName>
    </submittedName>
</protein>
<feature type="region of interest" description="Disordered" evidence="1">
    <location>
        <begin position="57"/>
        <end position="89"/>
    </location>
</feature>
<evidence type="ECO:0000313" key="3">
    <source>
        <dbReference type="Proteomes" id="UP000193642"/>
    </source>
</evidence>
<accession>A0A1Y2CH65</accession>
<gene>
    <name evidence="2" type="ORF">BCR33DRAFT_716300</name>
</gene>
<dbReference type="AlphaFoldDB" id="A0A1Y2CH65"/>
<dbReference type="EMBL" id="MCGO01000019">
    <property type="protein sequence ID" value="ORY45655.1"/>
    <property type="molecule type" value="Genomic_DNA"/>
</dbReference>
<comment type="caution">
    <text evidence="2">The sequence shown here is derived from an EMBL/GenBank/DDBJ whole genome shotgun (WGS) entry which is preliminary data.</text>
</comment>
<name>A0A1Y2CH65_9FUNG</name>
<organism evidence="2 3">
    <name type="scientific">Rhizoclosmatium globosum</name>
    <dbReference type="NCBI Taxonomy" id="329046"/>
    <lineage>
        <taxon>Eukaryota</taxon>
        <taxon>Fungi</taxon>
        <taxon>Fungi incertae sedis</taxon>
        <taxon>Chytridiomycota</taxon>
        <taxon>Chytridiomycota incertae sedis</taxon>
        <taxon>Chytridiomycetes</taxon>
        <taxon>Chytridiales</taxon>
        <taxon>Chytriomycetaceae</taxon>
        <taxon>Rhizoclosmatium</taxon>
    </lineage>
</organism>